<dbReference type="InterPro" id="IPR013324">
    <property type="entry name" value="RNA_pol_sigma_r3/r4-like"/>
</dbReference>
<dbReference type="CDD" id="cd06171">
    <property type="entry name" value="Sigma70_r4"/>
    <property type="match status" value="1"/>
</dbReference>
<evidence type="ECO:0000256" key="4">
    <source>
        <dbReference type="ARBA" id="ARBA00023163"/>
    </source>
</evidence>
<evidence type="ECO:0000313" key="8">
    <source>
        <dbReference type="EMBL" id="MEU6819792.1"/>
    </source>
</evidence>
<accession>A0ABV3BFR6</accession>
<evidence type="ECO:0000256" key="1">
    <source>
        <dbReference type="ARBA" id="ARBA00010641"/>
    </source>
</evidence>
<dbReference type="InterPro" id="IPR013325">
    <property type="entry name" value="RNA_pol_sigma_r2"/>
</dbReference>
<dbReference type="InterPro" id="IPR039425">
    <property type="entry name" value="RNA_pol_sigma-70-like"/>
</dbReference>
<feature type="domain" description="RNA polymerase sigma-70 region 2" evidence="6">
    <location>
        <begin position="45"/>
        <end position="110"/>
    </location>
</feature>
<dbReference type="InterPro" id="IPR036388">
    <property type="entry name" value="WH-like_DNA-bd_sf"/>
</dbReference>
<dbReference type="EMBL" id="JBEYXV010000001">
    <property type="protein sequence ID" value="MEU6819792.1"/>
    <property type="molecule type" value="Genomic_DNA"/>
</dbReference>
<dbReference type="InterPro" id="IPR007627">
    <property type="entry name" value="RNA_pol_sigma70_r2"/>
</dbReference>
<evidence type="ECO:0000259" key="7">
    <source>
        <dbReference type="Pfam" id="PF08281"/>
    </source>
</evidence>
<dbReference type="Gene3D" id="1.10.10.10">
    <property type="entry name" value="Winged helix-like DNA-binding domain superfamily/Winged helix DNA-binding domain"/>
    <property type="match status" value="1"/>
</dbReference>
<dbReference type="SUPFAM" id="SSF88659">
    <property type="entry name" value="Sigma3 and sigma4 domains of RNA polymerase sigma factors"/>
    <property type="match status" value="1"/>
</dbReference>
<comment type="caution">
    <text evidence="8">The sequence shown here is derived from an EMBL/GenBank/DDBJ whole genome shotgun (WGS) entry which is preliminary data.</text>
</comment>
<evidence type="ECO:0000259" key="6">
    <source>
        <dbReference type="Pfam" id="PF04542"/>
    </source>
</evidence>
<protein>
    <submittedName>
        <fullName evidence="8">Sigma-70 family RNA polymerase sigma factor</fullName>
    </submittedName>
</protein>
<proteinExistence type="inferred from homology"/>
<feature type="domain" description="RNA polymerase sigma factor 70 region 4 type 2" evidence="7">
    <location>
        <begin position="140"/>
        <end position="191"/>
    </location>
</feature>
<keyword evidence="4" id="KW-0804">Transcription</keyword>
<dbReference type="Gene3D" id="1.10.1740.10">
    <property type="match status" value="1"/>
</dbReference>
<dbReference type="Pfam" id="PF08281">
    <property type="entry name" value="Sigma70_r4_2"/>
    <property type="match status" value="1"/>
</dbReference>
<sequence length="220" mass="23463">MIATQPVTESRPAPLTGRAAGWDEEELATGFVAGDEACLTVVHDRWAALVNGVARRSLGDAREAEDVTQQVFIAAWRGRAGYSPSRGTLVGWLVGITRRKVADALSARTRRAALVDAAGAALAVRTEESSSLDGVLDQMLVEHELARLPSPQRKVLRLAFYDDLTQPQIAVVTGWPLGTVKSHARRGLLRLRHAFESGGDADGSPPVSGQAPSKGARPAR</sequence>
<name>A0ABV3BFR6_9ACTN</name>
<dbReference type="Pfam" id="PF04542">
    <property type="entry name" value="Sigma70_r2"/>
    <property type="match status" value="1"/>
</dbReference>
<keyword evidence="9" id="KW-1185">Reference proteome</keyword>
<dbReference type="InterPro" id="IPR014284">
    <property type="entry name" value="RNA_pol_sigma-70_dom"/>
</dbReference>
<evidence type="ECO:0000256" key="5">
    <source>
        <dbReference type="SAM" id="MobiDB-lite"/>
    </source>
</evidence>
<dbReference type="RefSeq" id="WP_359344493.1">
    <property type="nucleotide sequence ID" value="NZ_JBEYXV010000001.1"/>
</dbReference>
<comment type="similarity">
    <text evidence="1">Belongs to the sigma-70 factor family. ECF subfamily.</text>
</comment>
<evidence type="ECO:0000313" key="9">
    <source>
        <dbReference type="Proteomes" id="UP001551176"/>
    </source>
</evidence>
<dbReference type="NCBIfam" id="TIGR02937">
    <property type="entry name" value="sigma70-ECF"/>
    <property type="match status" value="1"/>
</dbReference>
<reference evidence="8 9" key="1">
    <citation type="submission" date="2024-06" db="EMBL/GenBank/DDBJ databases">
        <title>The Natural Products Discovery Center: Release of the First 8490 Sequenced Strains for Exploring Actinobacteria Biosynthetic Diversity.</title>
        <authorList>
            <person name="Kalkreuter E."/>
            <person name="Kautsar S.A."/>
            <person name="Yang D."/>
            <person name="Bader C.D."/>
            <person name="Teijaro C.N."/>
            <person name="Fluegel L."/>
            <person name="Davis C.M."/>
            <person name="Simpson J.R."/>
            <person name="Lauterbach L."/>
            <person name="Steele A.D."/>
            <person name="Gui C."/>
            <person name="Meng S."/>
            <person name="Li G."/>
            <person name="Viehrig K."/>
            <person name="Ye F."/>
            <person name="Su P."/>
            <person name="Kiefer A.F."/>
            <person name="Nichols A."/>
            <person name="Cepeda A.J."/>
            <person name="Yan W."/>
            <person name="Fan B."/>
            <person name="Jiang Y."/>
            <person name="Adhikari A."/>
            <person name="Zheng C.-J."/>
            <person name="Schuster L."/>
            <person name="Cowan T.M."/>
            <person name="Smanski M.J."/>
            <person name="Chevrette M.G."/>
            <person name="De Carvalho L.P.S."/>
            <person name="Shen B."/>
        </authorList>
    </citation>
    <scope>NUCLEOTIDE SEQUENCE [LARGE SCALE GENOMIC DNA]</scope>
    <source>
        <strain evidence="8 9">NPDC046838</strain>
    </source>
</reference>
<dbReference type="PANTHER" id="PTHR43133:SF62">
    <property type="entry name" value="RNA POLYMERASE SIGMA FACTOR SIGZ"/>
    <property type="match status" value="1"/>
</dbReference>
<organism evidence="8 9">
    <name type="scientific">Streptomyces atriruber</name>
    <dbReference type="NCBI Taxonomy" id="545121"/>
    <lineage>
        <taxon>Bacteria</taxon>
        <taxon>Bacillati</taxon>
        <taxon>Actinomycetota</taxon>
        <taxon>Actinomycetes</taxon>
        <taxon>Kitasatosporales</taxon>
        <taxon>Streptomycetaceae</taxon>
        <taxon>Streptomyces</taxon>
    </lineage>
</organism>
<dbReference type="SUPFAM" id="SSF88946">
    <property type="entry name" value="Sigma2 domain of RNA polymerase sigma factors"/>
    <property type="match status" value="1"/>
</dbReference>
<dbReference type="InterPro" id="IPR013249">
    <property type="entry name" value="RNA_pol_sigma70_r4_t2"/>
</dbReference>
<evidence type="ECO:0000256" key="2">
    <source>
        <dbReference type="ARBA" id="ARBA00023015"/>
    </source>
</evidence>
<dbReference type="Proteomes" id="UP001551176">
    <property type="component" value="Unassembled WGS sequence"/>
</dbReference>
<feature type="region of interest" description="Disordered" evidence="5">
    <location>
        <begin position="196"/>
        <end position="220"/>
    </location>
</feature>
<gene>
    <name evidence="8" type="ORF">ABZ921_04115</name>
</gene>
<dbReference type="PANTHER" id="PTHR43133">
    <property type="entry name" value="RNA POLYMERASE ECF-TYPE SIGMA FACTO"/>
    <property type="match status" value="1"/>
</dbReference>
<evidence type="ECO:0000256" key="3">
    <source>
        <dbReference type="ARBA" id="ARBA00023082"/>
    </source>
</evidence>
<keyword evidence="2" id="KW-0805">Transcription regulation</keyword>
<keyword evidence="3" id="KW-0731">Sigma factor</keyword>